<dbReference type="AlphaFoldDB" id="A0A7S4IIZ5"/>
<name>A0A7S4IIZ5_9EUKA</name>
<protein>
    <recommendedName>
        <fullName evidence="1">ATP-dependent RNA helicase PRP5/DDX46/KHDC4 KH domain-containing protein</fullName>
    </recommendedName>
</protein>
<accession>A0A7S4IIZ5</accession>
<evidence type="ECO:0000259" key="1">
    <source>
        <dbReference type="Pfam" id="PF23469"/>
    </source>
</evidence>
<dbReference type="Pfam" id="PF23469">
    <property type="entry name" value="KH_12"/>
    <property type="match status" value="1"/>
</dbReference>
<dbReference type="EMBL" id="HBKO01024808">
    <property type="protein sequence ID" value="CAE2230898.1"/>
    <property type="molecule type" value="Transcribed_RNA"/>
</dbReference>
<feature type="domain" description="ATP-dependent RNA helicase PRP5/DDX46/KHDC4 KH" evidence="1">
    <location>
        <begin position="14"/>
        <end position="84"/>
    </location>
</feature>
<dbReference type="InterPro" id="IPR056149">
    <property type="entry name" value="PRP5/DDX46/KHDC4_KH"/>
</dbReference>
<reference evidence="2" key="1">
    <citation type="submission" date="2021-01" db="EMBL/GenBank/DDBJ databases">
        <authorList>
            <person name="Corre E."/>
            <person name="Pelletier E."/>
            <person name="Niang G."/>
            <person name="Scheremetjew M."/>
            <person name="Finn R."/>
            <person name="Kale V."/>
            <person name="Holt S."/>
            <person name="Cochrane G."/>
            <person name="Meng A."/>
            <person name="Brown T."/>
            <person name="Cohen L."/>
        </authorList>
    </citation>
    <scope>NUCLEOTIDE SEQUENCE</scope>
    <source>
        <strain evidence="2">UIO037</strain>
    </source>
</reference>
<proteinExistence type="predicted"/>
<evidence type="ECO:0000313" key="2">
    <source>
        <dbReference type="EMBL" id="CAE2230898.1"/>
    </source>
</evidence>
<organism evidence="2">
    <name type="scientific">Prymnesium polylepis</name>
    <dbReference type="NCBI Taxonomy" id="72548"/>
    <lineage>
        <taxon>Eukaryota</taxon>
        <taxon>Haptista</taxon>
        <taxon>Haptophyta</taxon>
        <taxon>Prymnesiophyceae</taxon>
        <taxon>Prymnesiales</taxon>
        <taxon>Prymnesiaceae</taxon>
        <taxon>Prymnesium</taxon>
    </lineage>
</organism>
<gene>
    <name evidence="2" type="ORF">CPOL0286_LOCUS11271</name>
</gene>
<sequence>MAMLKPALPQRFTSELEINDYPQMARFKVMQRDSLQAIQEWTKVAITTKGTYYPPGRNAPPGERKLFMVIEGESEEAVKAAKKELRRTLEEHAAVAAPDDSSTNRYAKYSI</sequence>